<dbReference type="Proteomes" id="UP000308600">
    <property type="component" value="Unassembled WGS sequence"/>
</dbReference>
<accession>A0ACD3AW48</accession>
<name>A0ACD3AW48_9AGAR</name>
<evidence type="ECO:0000313" key="2">
    <source>
        <dbReference type="Proteomes" id="UP000308600"/>
    </source>
</evidence>
<evidence type="ECO:0000313" key="1">
    <source>
        <dbReference type="EMBL" id="TFK69567.1"/>
    </source>
</evidence>
<proteinExistence type="predicted"/>
<sequence length="506" mass="56717">MLTILLATLLACLRARAIPISPGLATVSTAIDIAISGVPSECDCPGADVRSMYDIVKGCLVTIGACVYRAVHQNIPDPTLSFWGRLRVTIKVTFYALIAPEMMIWWALRQWVGAKNVARIMNNIRPELEWTITHGQFAQMGGFVEKDNKRVILPMDLVIYLKNNLVHIQELRLTEKEINDKSKGDALSKGLVAVQTTWFVLKSIVRLHHGLPLIELEVVTLAFATLNVITYALWWYKPLNVLCPIAIHVGCRRPDRPLAPTITSNTPTDSYADLPSLVPATSNSGGIAFEQIGTTSVEETTGGTRDTPAGVVGICKAAIRRGIAAIKLTFAGRPWYMTVWEWLMKWPFMVVAQPLKELFDKTDTIDATHMSTFHAEYMDHGSNESTFIQALSPFIGIIFGLIHFISWHSTSQTHAESFLWRVSSTILVVVPFILILRVAFVYIYHKSLVRITETMSKFFEKVAFYIGPIPYILARFCILILAFVTLHDLPREAFIDISWTSYIPHI</sequence>
<reference evidence="1 2" key="1">
    <citation type="journal article" date="2019" name="Nat. Ecol. Evol.">
        <title>Megaphylogeny resolves global patterns of mushroom evolution.</title>
        <authorList>
            <person name="Varga T."/>
            <person name="Krizsan K."/>
            <person name="Foldi C."/>
            <person name="Dima B."/>
            <person name="Sanchez-Garcia M."/>
            <person name="Sanchez-Ramirez S."/>
            <person name="Szollosi G.J."/>
            <person name="Szarkandi J.G."/>
            <person name="Papp V."/>
            <person name="Albert L."/>
            <person name="Andreopoulos W."/>
            <person name="Angelini C."/>
            <person name="Antonin V."/>
            <person name="Barry K.W."/>
            <person name="Bougher N.L."/>
            <person name="Buchanan P."/>
            <person name="Buyck B."/>
            <person name="Bense V."/>
            <person name="Catcheside P."/>
            <person name="Chovatia M."/>
            <person name="Cooper J."/>
            <person name="Damon W."/>
            <person name="Desjardin D."/>
            <person name="Finy P."/>
            <person name="Geml J."/>
            <person name="Haridas S."/>
            <person name="Hughes K."/>
            <person name="Justo A."/>
            <person name="Karasinski D."/>
            <person name="Kautmanova I."/>
            <person name="Kiss B."/>
            <person name="Kocsube S."/>
            <person name="Kotiranta H."/>
            <person name="LaButti K.M."/>
            <person name="Lechner B.E."/>
            <person name="Liimatainen K."/>
            <person name="Lipzen A."/>
            <person name="Lukacs Z."/>
            <person name="Mihaltcheva S."/>
            <person name="Morgado L.N."/>
            <person name="Niskanen T."/>
            <person name="Noordeloos M.E."/>
            <person name="Ohm R.A."/>
            <person name="Ortiz-Santana B."/>
            <person name="Ovrebo C."/>
            <person name="Racz N."/>
            <person name="Riley R."/>
            <person name="Savchenko A."/>
            <person name="Shiryaev A."/>
            <person name="Soop K."/>
            <person name="Spirin V."/>
            <person name="Szebenyi C."/>
            <person name="Tomsovsky M."/>
            <person name="Tulloss R.E."/>
            <person name="Uehling J."/>
            <person name="Grigoriev I.V."/>
            <person name="Vagvolgyi C."/>
            <person name="Papp T."/>
            <person name="Martin F.M."/>
            <person name="Miettinen O."/>
            <person name="Hibbett D.S."/>
            <person name="Nagy L.G."/>
        </authorList>
    </citation>
    <scope>NUCLEOTIDE SEQUENCE [LARGE SCALE GENOMIC DNA]</scope>
    <source>
        <strain evidence="1 2">NL-1719</strain>
    </source>
</reference>
<gene>
    <name evidence="1" type="ORF">BDN72DRAFT_819868</name>
</gene>
<protein>
    <submittedName>
        <fullName evidence="1">Uncharacterized protein</fullName>
    </submittedName>
</protein>
<dbReference type="EMBL" id="ML208328">
    <property type="protein sequence ID" value="TFK69567.1"/>
    <property type="molecule type" value="Genomic_DNA"/>
</dbReference>
<keyword evidence="2" id="KW-1185">Reference proteome</keyword>
<organism evidence="1 2">
    <name type="scientific">Pluteus cervinus</name>
    <dbReference type="NCBI Taxonomy" id="181527"/>
    <lineage>
        <taxon>Eukaryota</taxon>
        <taxon>Fungi</taxon>
        <taxon>Dikarya</taxon>
        <taxon>Basidiomycota</taxon>
        <taxon>Agaricomycotina</taxon>
        <taxon>Agaricomycetes</taxon>
        <taxon>Agaricomycetidae</taxon>
        <taxon>Agaricales</taxon>
        <taxon>Pluteineae</taxon>
        <taxon>Pluteaceae</taxon>
        <taxon>Pluteus</taxon>
    </lineage>
</organism>